<protein>
    <recommendedName>
        <fullName evidence="1">Reverse transcriptase domain-containing protein</fullName>
    </recommendedName>
</protein>
<dbReference type="Ensembl" id="ENSGMOT00000066735.1">
    <property type="protein sequence ID" value="ENSGMOP00000052994.1"/>
    <property type="gene ID" value="ENSGMOG00000033159.1"/>
</dbReference>
<dbReference type="PROSITE" id="PS50878">
    <property type="entry name" value="RT_POL"/>
    <property type="match status" value="1"/>
</dbReference>
<dbReference type="SUPFAM" id="SSF56672">
    <property type="entry name" value="DNA/RNA polymerases"/>
    <property type="match status" value="1"/>
</dbReference>
<accession>A0A8C5BYW1</accession>
<dbReference type="CDD" id="cd01650">
    <property type="entry name" value="RT_nLTR_like"/>
    <property type="match status" value="1"/>
</dbReference>
<reference evidence="2" key="2">
    <citation type="submission" date="2025-09" db="UniProtKB">
        <authorList>
            <consortium name="Ensembl"/>
        </authorList>
    </citation>
    <scope>IDENTIFICATION</scope>
</reference>
<name>A0A8C5BYW1_GADMO</name>
<feature type="domain" description="Reverse transcriptase" evidence="1">
    <location>
        <begin position="251"/>
        <end position="503"/>
    </location>
</feature>
<dbReference type="InterPro" id="IPR043502">
    <property type="entry name" value="DNA/RNA_pol_sf"/>
</dbReference>
<dbReference type="InterPro" id="IPR000477">
    <property type="entry name" value="RT_dom"/>
</dbReference>
<keyword evidence="3" id="KW-1185">Reference proteome</keyword>
<sequence length="723" mass="80847">MHRQIALNLTLIFFRVINNHVKSLLADHLPDKLESLSNTSMSVNNLTDGLNSALSESLDFFAPLRTSRGTRTKSVPWFSDLTRSLKRACRKLEDRWRTCKSESSRLAWTLSFKHYKHALSAARSSYFSNLINTNKNNHRVLFNTVARLTHSSPVLSSSFTANDFLEFFTDKISQIRNSIISQQPSSTMSSQCSVSWSTSSLSQFKPISAEALASMVAASKPTTCSLDPIPSDLLKELFPILSAPIRAIFNTSLSEGCVPLTYKSAIIKPLLKKPNSDPLVLANYRPVSTLPFLSKILERIVADQLTLHLSANNLFDNFQSGFRSCHSTETALTRVVNDLLVTADSGSASLLLILDLSSAFDTLDHCVLLHQLEHYVGIHGLALSWFQSYLSSRTQCVSFNNSLSECSTVTTGVPQGSVLGPLLFCIYMLPLGMIIAEYGIKFHFYADDTQLYIPLQPNDPSHIQNLESCVRRIKTWMSQNFLMLNTDLLVIKPNNYKYFSESLCLNIDGCSISESTHIRNLGITFDPTLTFRTHIKETTRSAFFHLRNIAKILPAPSRRSAEVVLHALVSSRLDYCNVLFSGLPICSTRSLQLVQNSAARLLTKTSRYCHITPVLASLHWLPIQARADFKVLLLTYKALNGLAPSYLTELLFPYIPPRPLRSLSSNLLVIPPINKKSAGGRAFSYRAPFLWNGLPLCIKEASSTAIFKSRLKTYLFTQYFGLN</sequence>
<dbReference type="PANTHER" id="PTHR33332">
    <property type="entry name" value="REVERSE TRANSCRIPTASE DOMAIN-CONTAINING PROTEIN"/>
    <property type="match status" value="1"/>
</dbReference>
<reference evidence="2" key="1">
    <citation type="submission" date="2025-08" db="UniProtKB">
        <authorList>
            <consortium name="Ensembl"/>
        </authorList>
    </citation>
    <scope>IDENTIFICATION</scope>
</reference>
<dbReference type="GeneTree" id="ENSGT01010000222343"/>
<dbReference type="AlphaFoldDB" id="A0A8C5BYW1"/>
<evidence type="ECO:0000259" key="1">
    <source>
        <dbReference type="PROSITE" id="PS50878"/>
    </source>
</evidence>
<evidence type="ECO:0000313" key="3">
    <source>
        <dbReference type="Proteomes" id="UP000694546"/>
    </source>
</evidence>
<proteinExistence type="predicted"/>
<dbReference type="OMA" id="RYCHITP"/>
<dbReference type="Proteomes" id="UP000694546">
    <property type="component" value="Chromosome 19"/>
</dbReference>
<dbReference type="Pfam" id="PF00078">
    <property type="entry name" value="RVT_1"/>
    <property type="match status" value="1"/>
</dbReference>
<evidence type="ECO:0000313" key="2">
    <source>
        <dbReference type="Ensembl" id="ENSGMOP00000052994.1"/>
    </source>
</evidence>
<organism evidence="2 3">
    <name type="scientific">Gadus morhua</name>
    <name type="common">Atlantic cod</name>
    <dbReference type="NCBI Taxonomy" id="8049"/>
    <lineage>
        <taxon>Eukaryota</taxon>
        <taxon>Metazoa</taxon>
        <taxon>Chordata</taxon>
        <taxon>Craniata</taxon>
        <taxon>Vertebrata</taxon>
        <taxon>Euteleostomi</taxon>
        <taxon>Actinopterygii</taxon>
        <taxon>Neopterygii</taxon>
        <taxon>Teleostei</taxon>
        <taxon>Neoteleostei</taxon>
        <taxon>Acanthomorphata</taxon>
        <taxon>Zeiogadaria</taxon>
        <taxon>Gadariae</taxon>
        <taxon>Gadiformes</taxon>
        <taxon>Gadoidei</taxon>
        <taxon>Gadidae</taxon>
        <taxon>Gadus</taxon>
    </lineage>
</organism>